<feature type="region of interest" description="Disordered" evidence="6">
    <location>
        <begin position="1"/>
        <end position="21"/>
    </location>
</feature>
<dbReference type="InterPro" id="IPR001586">
    <property type="entry name" value="Beta-lactam_class-C_AS"/>
</dbReference>
<dbReference type="PANTHER" id="PTHR46825">
    <property type="entry name" value="D-ALANYL-D-ALANINE-CARBOXYPEPTIDASE/ENDOPEPTIDASE AMPH"/>
    <property type="match status" value="1"/>
</dbReference>
<dbReference type="EMBL" id="CP163445">
    <property type="protein sequence ID" value="XDQ78012.1"/>
    <property type="molecule type" value="Genomic_DNA"/>
</dbReference>
<dbReference type="GO" id="GO:0008800">
    <property type="term" value="F:beta-lactamase activity"/>
    <property type="evidence" value="ECO:0007669"/>
    <property type="project" value="UniProtKB-UniRule"/>
</dbReference>
<dbReference type="AlphaFoldDB" id="A0AB39TC44"/>
<dbReference type="RefSeq" id="WP_369182590.1">
    <property type="nucleotide sequence ID" value="NZ_CP163445.1"/>
</dbReference>
<proteinExistence type="inferred from homology"/>
<dbReference type="SUPFAM" id="SSF56601">
    <property type="entry name" value="beta-lactamase/transpeptidase-like"/>
    <property type="match status" value="1"/>
</dbReference>
<dbReference type="PROSITE" id="PS00336">
    <property type="entry name" value="BETA_LACTAMASE_C"/>
    <property type="match status" value="1"/>
</dbReference>
<evidence type="ECO:0000256" key="5">
    <source>
        <dbReference type="RuleBase" id="RU361140"/>
    </source>
</evidence>
<dbReference type="Gene3D" id="3.40.710.10">
    <property type="entry name" value="DD-peptidase/beta-lactamase superfamily"/>
    <property type="match status" value="1"/>
</dbReference>
<sequence length="359" mass="38204">MNAADRAGAADRSSVPERPSTADRLCAAVVRAAQPYATAVTVALAHREREEVRCHGRLARGPSAPCTPDTVFELGSVSKTFTALLLAAMAARGELALDDPLEHHLPRNWRPPSVRSGEPIRLLHLATHTSGLPRLPPGLLAGAVPAWFSNPYARYGEEQLRSALARTTVHGTPGGRYAYSNYGVGLLGRLLAEAGGAPYPELLADRICRPLGLRATGCAPDPPNRATGYRRGRALPPWHIPGLPGAGAVRAGGADLLRFLLAHLRPAEGELATAIGDVQRPRLRLRHSGDQLCLVWNHRRPGGRDLYFHTGGTRGFSAFAGFSPLTGTAVAALANTGPGLDGRFLQRGYELLRALALEA</sequence>
<dbReference type="EC" id="3.5.2.6" evidence="5"/>
<feature type="domain" description="Beta-lactamase-related" evidence="7">
    <location>
        <begin position="40"/>
        <end position="348"/>
    </location>
</feature>
<evidence type="ECO:0000256" key="2">
    <source>
        <dbReference type="ARBA" id="ARBA00007840"/>
    </source>
</evidence>
<name>A0AB39TC44_9ACTN</name>
<dbReference type="InterPro" id="IPR012338">
    <property type="entry name" value="Beta-lactam/transpept-like"/>
</dbReference>
<protein>
    <recommendedName>
        <fullName evidence="5">Beta-lactamase</fullName>
        <ecNumber evidence="5">3.5.2.6</ecNumber>
    </recommendedName>
</protein>
<dbReference type="Pfam" id="PF00144">
    <property type="entry name" value="Beta-lactamase"/>
    <property type="match status" value="1"/>
</dbReference>
<organism evidence="8">
    <name type="scientific">Streptomyces sp. Y1</name>
    <dbReference type="NCBI Taxonomy" id="3238634"/>
    <lineage>
        <taxon>Bacteria</taxon>
        <taxon>Bacillati</taxon>
        <taxon>Actinomycetota</taxon>
        <taxon>Actinomycetes</taxon>
        <taxon>Kitasatosporales</taxon>
        <taxon>Streptomycetaceae</taxon>
        <taxon>Streptomyces</taxon>
    </lineage>
</organism>
<dbReference type="GO" id="GO:0017001">
    <property type="term" value="P:antibiotic catabolic process"/>
    <property type="evidence" value="ECO:0007669"/>
    <property type="project" value="InterPro"/>
</dbReference>
<keyword evidence="4 5" id="KW-0046">Antibiotic resistance</keyword>
<dbReference type="InterPro" id="IPR001466">
    <property type="entry name" value="Beta-lactam-related"/>
</dbReference>
<dbReference type="GO" id="GO:0030288">
    <property type="term" value="C:outer membrane-bounded periplasmic space"/>
    <property type="evidence" value="ECO:0007669"/>
    <property type="project" value="InterPro"/>
</dbReference>
<dbReference type="PANTHER" id="PTHR46825:SF7">
    <property type="entry name" value="D-ALANYL-D-ALANINE CARBOXYPEPTIDASE"/>
    <property type="match status" value="1"/>
</dbReference>
<evidence type="ECO:0000256" key="4">
    <source>
        <dbReference type="ARBA" id="ARBA00023251"/>
    </source>
</evidence>
<evidence type="ECO:0000256" key="6">
    <source>
        <dbReference type="SAM" id="MobiDB-lite"/>
    </source>
</evidence>
<dbReference type="InterPro" id="IPR050491">
    <property type="entry name" value="AmpC-like"/>
</dbReference>
<evidence type="ECO:0000256" key="3">
    <source>
        <dbReference type="ARBA" id="ARBA00022801"/>
    </source>
</evidence>
<reference evidence="8" key="1">
    <citation type="submission" date="2024-07" db="EMBL/GenBank/DDBJ databases">
        <authorList>
            <person name="Yu S.T."/>
        </authorList>
    </citation>
    <scope>NUCLEOTIDE SEQUENCE</scope>
    <source>
        <strain evidence="8">Y1</strain>
    </source>
</reference>
<comment type="similarity">
    <text evidence="2 5">Belongs to the class-C beta-lactamase family.</text>
</comment>
<gene>
    <name evidence="8" type="ORF">AB2U05_05745</name>
</gene>
<evidence type="ECO:0000256" key="1">
    <source>
        <dbReference type="ARBA" id="ARBA00001526"/>
    </source>
</evidence>
<evidence type="ECO:0000313" key="8">
    <source>
        <dbReference type="EMBL" id="XDQ78012.1"/>
    </source>
</evidence>
<keyword evidence="3 5" id="KW-0378">Hydrolase</keyword>
<feature type="compositionally biased region" description="Low complexity" evidence="6">
    <location>
        <begin position="1"/>
        <end position="13"/>
    </location>
</feature>
<dbReference type="GO" id="GO:0046677">
    <property type="term" value="P:response to antibiotic"/>
    <property type="evidence" value="ECO:0007669"/>
    <property type="project" value="UniProtKB-UniRule"/>
</dbReference>
<accession>A0AB39TC44</accession>
<evidence type="ECO:0000259" key="7">
    <source>
        <dbReference type="Pfam" id="PF00144"/>
    </source>
</evidence>
<comment type="catalytic activity">
    <reaction evidence="1 5">
        <text>a beta-lactam + H2O = a substituted beta-amino acid</text>
        <dbReference type="Rhea" id="RHEA:20401"/>
        <dbReference type="ChEBI" id="CHEBI:15377"/>
        <dbReference type="ChEBI" id="CHEBI:35627"/>
        <dbReference type="ChEBI" id="CHEBI:140347"/>
        <dbReference type="EC" id="3.5.2.6"/>
    </reaction>
</comment>